<sequence>MPNAQHAVRQDKLLARTIAASLRGRTPKNYRHRSLGAVATLGIVQYRRLVLKGRSPGCSTAVTTCWRSG</sequence>
<accession>A0A1H5Q3K5</accession>
<dbReference type="Gene3D" id="3.50.50.100">
    <property type="match status" value="1"/>
</dbReference>
<keyword evidence="2" id="KW-1185">Reference proteome</keyword>
<dbReference type="RefSeq" id="WP_208608110.1">
    <property type="nucleotide sequence ID" value="NZ_FNUJ01000001.1"/>
</dbReference>
<name>A0A1H5Q3K5_9PSEU</name>
<dbReference type="EMBL" id="FNUJ01000001">
    <property type="protein sequence ID" value="SEF20656.1"/>
    <property type="molecule type" value="Genomic_DNA"/>
</dbReference>
<evidence type="ECO:0000313" key="1">
    <source>
        <dbReference type="EMBL" id="SEF20656.1"/>
    </source>
</evidence>
<organism evidence="1 2">
    <name type="scientific">Amycolatopsis pretoriensis</name>
    <dbReference type="NCBI Taxonomy" id="218821"/>
    <lineage>
        <taxon>Bacteria</taxon>
        <taxon>Bacillati</taxon>
        <taxon>Actinomycetota</taxon>
        <taxon>Actinomycetes</taxon>
        <taxon>Pseudonocardiales</taxon>
        <taxon>Pseudonocardiaceae</taxon>
        <taxon>Amycolatopsis</taxon>
    </lineage>
</organism>
<evidence type="ECO:0000313" key="2">
    <source>
        <dbReference type="Proteomes" id="UP000198878"/>
    </source>
</evidence>
<dbReference type="STRING" id="218821.SAMN05421837_101465"/>
<gene>
    <name evidence="1" type="ORF">SAMN05421837_101465</name>
</gene>
<protein>
    <submittedName>
        <fullName evidence="1">NADH dehydrogenase</fullName>
    </submittedName>
</protein>
<dbReference type="Proteomes" id="UP000198878">
    <property type="component" value="Unassembled WGS sequence"/>
</dbReference>
<proteinExistence type="predicted"/>
<dbReference type="AlphaFoldDB" id="A0A1H5Q3K5"/>
<reference evidence="2" key="1">
    <citation type="submission" date="2016-10" db="EMBL/GenBank/DDBJ databases">
        <authorList>
            <person name="Varghese N."/>
            <person name="Submissions S."/>
        </authorList>
    </citation>
    <scope>NUCLEOTIDE SEQUENCE [LARGE SCALE GENOMIC DNA]</scope>
    <source>
        <strain evidence="2">DSM 44654</strain>
    </source>
</reference>